<sequence length="100" mass="11427">MGVVFNTEAHFDDPASARMEFYIRDNIQIKCVATGAHAYAFRDGLENMKVRRQVTLVLLIYGLRSRADYLTSGSIRICRRLRSSGSFYYTVTLMFSDMGL</sequence>
<comment type="caution">
    <text evidence="1">The sequence shown here is derived from an EMBL/GenBank/DDBJ whole genome shotgun (WGS) entry which is preliminary data.</text>
</comment>
<accession>A0A8X7UMN7</accession>
<evidence type="ECO:0000313" key="2">
    <source>
        <dbReference type="Proteomes" id="UP000886595"/>
    </source>
</evidence>
<evidence type="ECO:0000313" key="1">
    <source>
        <dbReference type="EMBL" id="KAG2283186.1"/>
    </source>
</evidence>
<protein>
    <submittedName>
        <fullName evidence="1">Uncharacterized protein</fullName>
    </submittedName>
</protein>
<organism evidence="1 2">
    <name type="scientific">Brassica carinata</name>
    <name type="common">Ethiopian mustard</name>
    <name type="synonym">Abyssinian cabbage</name>
    <dbReference type="NCBI Taxonomy" id="52824"/>
    <lineage>
        <taxon>Eukaryota</taxon>
        <taxon>Viridiplantae</taxon>
        <taxon>Streptophyta</taxon>
        <taxon>Embryophyta</taxon>
        <taxon>Tracheophyta</taxon>
        <taxon>Spermatophyta</taxon>
        <taxon>Magnoliopsida</taxon>
        <taxon>eudicotyledons</taxon>
        <taxon>Gunneridae</taxon>
        <taxon>Pentapetalae</taxon>
        <taxon>rosids</taxon>
        <taxon>malvids</taxon>
        <taxon>Brassicales</taxon>
        <taxon>Brassicaceae</taxon>
        <taxon>Brassiceae</taxon>
        <taxon>Brassica</taxon>
    </lineage>
</organism>
<name>A0A8X7UMN7_BRACI</name>
<dbReference type="AlphaFoldDB" id="A0A8X7UMN7"/>
<dbReference type="Proteomes" id="UP000886595">
    <property type="component" value="Unassembled WGS sequence"/>
</dbReference>
<reference evidence="1 2" key="1">
    <citation type="submission" date="2020-02" db="EMBL/GenBank/DDBJ databases">
        <authorList>
            <person name="Ma Q."/>
            <person name="Huang Y."/>
            <person name="Song X."/>
            <person name="Pei D."/>
        </authorList>
    </citation>
    <scope>NUCLEOTIDE SEQUENCE [LARGE SCALE GENOMIC DNA]</scope>
    <source>
        <strain evidence="1">Sxm20200214</strain>
        <tissue evidence="1">Leaf</tissue>
    </source>
</reference>
<proteinExistence type="predicted"/>
<dbReference type="EMBL" id="JAAMPC010000011">
    <property type="protein sequence ID" value="KAG2283186.1"/>
    <property type="molecule type" value="Genomic_DNA"/>
</dbReference>
<keyword evidence="2" id="KW-1185">Reference proteome</keyword>
<gene>
    <name evidence="1" type="ORF">Bca52824_054406</name>
</gene>